<sequence>MLCRQVQQQVSLGSFITYRHPTPRSPSQKHCSQSCCIGHPHTRTCRPVEKRMPFLGCLPSTTCCCSASNVLLPCLARCLAPYQAPYAHLLVGTKSTGEEPHYPSILERSPWNSLFEMTCHGLFPPAARPSKEMLGVSSRRTCLPAVPSWRMSSRESRHCVDRPRIMSIARTVVALSTSTRRAPREVFCSPISVILTECSTEAIDVGFSGSLRTRLRIPAGDVPSWTIDKRSSSLTADLDC</sequence>
<evidence type="ECO:0000313" key="1">
    <source>
        <dbReference type="EMBL" id="KAH6692646.1"/>
    </source>
</evidence>
<organism evidence="1 2">
    <name type="scientific">Plectosphaerella plurivora</name>
    <dbReference type="NCBI Taxonomy" id="936078"/>
    <lineage>
        <taxon>Eukaryota</taxon>
        <taxon>Fungi</taxon>
        <taxon>Dikarya</taxon>
        <taxon>Ascomycota</taxon>
        <taxon>Pezizomycotina</taxon>
        <taxon>Sordariomycetes</taxon>
        <taxon>Hypocreomycetidae</taxon>
        <taxon>Glomerellales</taxon>
        <taxon>Plectosphaerellaceae</taxon>
        <taxon>Plectosphaerella</taxon>
    </lineage>
</organism>
<accession>A0A9P8VGY3</accession>
<proteinExistence type="predicted"/>
<dbReference type="AlphaFoldDB" id="A0A9P8VGY3"/>
<dbReference type="Proteomes" id="UP000770015">
    <property type="component" value="Unassembled WGS sequence"/>
</dbReference>
<dbReference type="EMBL" id="JAGSXJ010000004">
    <property type="protein sequence ID" value="KAH6692646.1"/>
    <property type="molecule type" value="Genomic_DNA"/>
</dbReference>
<reference evidence="1" key="1">
    <citation type="journal article" date="2021" name="Nat. Commun.">
        <title>Genetic determinants of endophytism in the Arabidopsis root mycobiome.</title>
        <authorList>
            <person name="Mesny F."/>
            <person name="Miyauchi S."/>
            <person name="Thiergart T."/>
            <person name="Pickel B."/>
            <person name="Atanasova L."/>
            <person name="Karlsson M."/>
            <person name="Huettel B."/>
            <person name="Barry K.W."/>
            <person name="Haridas S."/>
            <person name="Chen C."/>
            <person name="Bauer D."/>
            <person name="Andreopoulos W."/>
            <person name="Pangilinan J."/>
            <person name="LaButti K."/>
            <person name="Riley R."/>
            <person name="Lipzen A."/>
            <person name="Clum A."/>
            <person name="Drula E."/>
            <person name="Henrissat B."/>
            <person name="Kohler A."/>
            <person name="Grigoriev I.V."/>
            <person name="Martin F.M."/>
            <person name="Hacquard S."/>
        </authorList>
    </citation>
    <scope>NUCLEOTIDE SEQUENCE</scope>
    <source>
        <strain evidence="1">MPI-SDFR-AT-0117</strain>
    </source>
</reference>
<name>A0A9P8VGY3_9PEZI</name>
<evidence type="ECO:0000313" key="2">
    <source>
        <dbReference type="Proteomes" id="UP000770015"/>
    </source>
</evidence>
<keyword evidence="2" id="KW-1185">Reference proteome</keyword>
<comment type="caution">
    <text evidence="1">The sequence shown here is derived from an EMBL/GenBank/DDBJ whole genome shotgun (WGS) entry which is preliminary data.</text>
</comment>
<gene>
    <name evidence="1" type="ORF">F5X68DRAFT_59888</name>
</gene>
<protein>
    <submittedName>
        <fullName evidence="1">Uncharacterized protein</fullName>
    </submittedName>
</protein>